<feature type="domain" description="DUF2061" evidence="2">
    <location>
        <begin position="13"/>
        <end position="63"/>
    </location>
</feature>
<name>A0A284VML9_9EURY</name>
<protein>
    <recommendedName>
        <fullName evidence="2">DUF2061 domain-containing protein</fullName>
    </recommendedName>
</protein>
<gene>
    <name evidence="3" type="ORF">MNV_1860006</name>
</gene>
<keyword evidence="1" id="KW-0472">Membrane</keyword>
<reference evidence="4" key="1">
    <citation type="submission" date="2017-06" db="EMBL/GenBank/DDBJ databases">
        <authorList>
            <person name="Cremers G."/>
        </authorList>
    </citation>
    <scope>NUCLEOTIDE SEQUENCE [LARGE SCALE GENOMIC DNA]</scope>
</reference>
<keyword evidence="1" id="KW-1133">Transmembrane helix</keyword>
<feature type="transmembrane region" description="Helical" evidence="1">
    <location>
        <begin position="77"/>
        <end position="99"/>
    </location>
</feature>
<evidence type="ECO:0000256" key="1">
    <source>
        <dbReference type="SAM" id="Phobius"/>
    </source>
</evidence>
<evidence type="ECO:0000313" key="4">
    <source>
        <dbReference type="Proteomes" id="UP000218615"/>
    </source>
</evidence>
<proteinExistence type="predicted"/>
<evidence type="ECO:0000313" key="3">
    <source>
        <dbReference type="EMBL" id="SNQ60531.1"/>
    </source>
</evidence>
<sequence length="101" mass="11727">MNTMVDLKIRSWVKSFTWRIIGVFILLPLTYVFTGNWESAGGVTLSFNIIRMLLYYVHERAWEHISWGRGEKKGKTLFYVTLMLLILSYVLVIIVGLGFGH</sequence>
<evidence type="ECO:0000259" key="2">
    <source>
        <dbReference type="Pfam" id="PF09834"/>
    </source>
</evidence>
<accession>A0A284VML9</accession>
<dbReference type="InterPro" id="IPR018638">
    <property type="entry name" value="DUF2061_membrane"/>
</dbReference>
<dbReference type="AlphaFoldDB" id="A0A284VML9"/>
<feature type="transmembrane region" description="Helical" evidence="1">
    <location>
        <begin position="12"/>
        <end position="33"/>
    </location>
</feature>
<dbReference type="Proteomes" id="UP000218615">
    <property type="component" value="Unassembled WGS sequence"/>
</dbReference>
<organism evidence="3 4">
    <name type="scientific">Candidatus Methanoperedens nitratireducens</name>
    <dbReference type="NCBI Taxonomy" id="1392998"/>
    <lineage>
        <taxon>Archaea</taxon>
        <taxon>Methanobacteriati</taxon>
        <taxon>Methanobacteriota</taxon>
        <taxon>Stenosarchaea group</taxon>
        <taxon>Methanomicrobia</taxon>
        <taxon>Methanosarcinales</taxon>
        <taxon>ANME-2 cluster</taxon>
        <taxon>Candidatus Methanoperedentaceae</taxon>
        <taxon>Candidatus Methanoperedens</taxon>
    </lineage>
</organism>
<keyword evidence="1" id="KW-0812">Transmembrane</keyword>
<dbReference type="EMBL" id="FZMP01000097">
    <property type="protein sequence ID" value="SNQ60531.1"/>
    <property type="molecule type" value="Genomic_DNA"/>
</dbReference>
<dbReference type="Pfam" id="PF09834">
    <property type="entry name" value="DUF2061"/>
    <property type="match status" value="1"/>
</dbReference>
<keyword evidence="4" id="KW-1185">Reference proteome</keyword>